<feature type="transmembrane region" description="Helical" evidence="7">
    <location>
        <begin position="72"/>
        <end position="91"/>
    </location>
</feature>
<dbReference type="Gene3D" id="1.20.1540.10">
    <property type="entry name" value="Rhomboid-like"/>
    <property type="match status" value="1"/>
</dbReference>
<dbReference type="Proteomes" id="UP001303373">
    <property type="component" value="Chromosome 1"/>
</dbReference>
<dbReference type="GO" id="GO:0004252">
    <property type="term" value="F:serine-type endopeptidase activity"/>
    <property type="evidence" value="ECO:0007669"/>
    <property type="project" value="InterPro"/>
</dbReference>
<keyword evidence="4" id="KW-0378">Hydrolase</keyword>
<dbReference type="AlphaFoldDB" id="A0AAQ3R9K8"/>
<accession>A0AAQ3R9K8</accession>
<evidence type="ECO:0000256" key="2">
    <source>
        <dbReference type="ARBA" id="ARBA00009045"/>
    </source>
</evidence>
<evidence type="ECO:0000256" key="7">
    <source>
        <dbReference type="SAM" id="Phobius"/>
    </source>
</evidence>
<name>A0AAQ3R9K8_9PEZI</name>
<organism evidence="9 10">
    <name type="scientific">Acrodontium crateriforme</name>
    <dbReference type="NCBI Taxonomy" id="150365"/>
    <lineage>
        <taxon>Eukaryota</taxon>
        <taxon>Fungi</taxon>
        <taxon>Dikarya</taxon>
        <taxon>Ascomycota</taxon>
        <taxon>Pezizomycotina</taxon>
        <taxon>Dothideomycetes</taxon>
        <taxon>Dothideomycetidae</taxon>
        <taxon>Mycosphaerellales</taxon>
        <taxon>Teratosphaeriaceae</taxon>
        <taxon>Acrodontium</taxon>
    </lineage>
</organism>
<keyword evidence="6 7" id="KW-0472">Membrane</keyword>
<evidence type="ECO:0000313" key="9">
    <source>
        <dbReference type="EMBL" id="WPG98122.1"/>
    </source>
</evidence>
<keyword evidence="3 7" id="KW-0812">Transmembrane</keyword>
<comment type="similarity">
    <text evidence="2">Belongs to the peptidase S54 family.</text>
</comment>
<reference evidence="9 10" key="1">
    <citation type="submission" date="2023-11" db="EMBL/GenBank/DDBJ databases">
        <title>An acidophilic fungus is an integral part of prey digestion in a carnivorous sundew plant.</title>
        <authorList>
            <person name="Tsai I.J."/>
        </authorList>
    </citation>
    <scope>NUCLEOTIDE SEQUENCE [LARGE SCALE GENOMIC DNA]</scope>
    <source>
        <strain evidence="9">169a</strain>
    </source>
</reference>
<evidence type="ECO:0000313" key="10">
    <source>
        <dbReference type="Proteomes" id="UP001303373"/>
    </source>
</evidence>
<keyword evidence="10" id="KW-1185">Reference proteome</keyword>
<feature type="transmembrane region" description="Helical" evidence="7">
    <location>
        <begin position="189"/>
        <end position="208"/>
    </location>
</feature>
<evidence type="ECO:0000256" key="5">
    <source>
        <dbReference type="ARBA" id="ARBA00022989"/>
    </source>
</evidence>
<dbReference type="PANTHER" id="PTHR43731">
    <property type="entry name" value="RHOMBOID PROTEASE"/>
    <property type="match status" value="1"/>
</dbReference>
<feature type="transmembrane region" description="Helical" evidence="7">
    <location>
        <begin position="132"/>
        <end position="152"/>
    </location>
</feature>
<feature type="domain" description="Peptidase S54 rhomboid" evidence="8">
    <location>
        <begin position="117"/>
        <end position="266"/>
    </location>
</feature>
<feature type="transmembrane region" description="Helical" evidence="7">
    <location>
        <begin position="245"/>
        <end position="264"/>
    </location>
</feature>
<dbReference type="InterPro" id="IPR022764">
    <property type="entry name" value="Peptidase_S54_rhomboid_dom"/>
</dbReference>
<comment type="subcellular location">
    <subcellularLocation>
        <location evidence="1">Membrane</location>
        <topology evidence="1">Multi-pass membrane protein</topology>
    </subcellularLocation>
</comment>
<dbReference type="Pfam" id="PF01694">
    <property type="entry name" value="Rhomboid"/>
    <property type="match status" value="1"/>
</dbReference>
<keyword evidence="5 7" id="KW-1133">Transmembrane helix</keyword>
<protein>
    <recommendedName>
        <fullName evidence="8">Peptidase S54 rhomboid domain-containing protein</fullName>
    </recommendedName>
</protein>
<evidence type="ECO:0000256" key="6">
    <source>
        <dbReference type="ARBA" id="ARBA00023136"/>
    </source>
</evidence>
<dbReference type="InterPro" id="IPR035952">
    <property type="entry name" value="Rhomboid-like_sf"/>
</dbReference>
<dbReference type="GO" id="GO:0016020">
    <property type="term" value="C:membrane"/>
    <property type="evidence" value="ECO:0007669"/>
    <property type="project" value="UniProtKB-SubCell"/>
</dbReference>
<evidence type="ECO:0000256" key="4">
    <source>
        <dbReference type="ARBA" id="ARBA00022801"/>
    </source>
</evidence>
<feature type="transmembrane region" description="Helical" evidence="7">
    <location>
        <begin position="214"/>
        <end position="238"/>
    </location>
</feature>
<gene>
    <name evidence="9" type="ORF">R9X50_00090800</name>
</gene>
<evidence type="ECO:0000259" key="8">
    <source>
        <dbReference type="Pfam" id="PF01694"/>
    </source>
</evidence>
<evidence type="ECO:0000256" key="1">
    <source>
        <dbReference type="ARBA" id="ARBA00004141"/>
    </source>
</evidence>
<feature type="transmembrane region" description="Helical" evidence="7">
    <location>
        <begin position="158"/>
        <end position="177"/>
    </location>
</feature>
<dbReference type="SUPFAM" id="SSF144091">
    <property type="entry name" value="Rhomboid-like"/>
    <property type="match status" value="1"/>
</dbReference>
<sequence length="280" mass="30476">MLSRSRLSALGQFSTKQFGRIRAVPRRPTIQMNMNMNMNRIPRSGSGSGSAVRFFSERSGHWYYTQHRSTKYVANTVLVANAAVFFAWQYASIYQNRKLMQFLNENFILSWRAVKEGRIWTLLTSAFSHTNFAHFLFNCLAFNAFAGIISGIPGVGGIAVAGLALGSAVTGSLAFLAQNREKGRSSMRSALGASGMVCGFSAAATCLVPKAPMYIMFIPVAIPLWACTAVFLGIDLFYLDDDSSLVGHAAHLGGFGFGLAYYALGLSRFGGILRAGRRGF</sequence>
<dbReference type="PANTHER" id="PTHR43731:SF14">
    <property type="entry name" value="PRESENILIN-ASSOCIATED RHOMBOID-LIKE PROTEIN, MITOCHONDRIAL"/>
    <property type="match status" value="1"/>
</dbReference>
<proteinExistence type="inferred from homology"/>
<dbReference type="InterPro" id="IPR050925">
    <property type="entry name" value="Rhomboid_protease_S54"/>
</dbReference>
<evidence type="ECO:0000256" key="3">
    <source>
        <dbReference type="ARBA" id="ARBA00022692"/>
    </source>
</evidence>
<dbReference type="EMBL" id="CP138580">
    <property type="protein sequence ID" value="WPG98122.1"/>
    <property type="molecule type" value="Genomic_DNA"/>
</dbReference>